<feature type="domain" description="F5/8 type C" evidence="1">
    <location>
        <begin position="654"/>
        <end position="805"/>
    </location>
</feature>
<gene>
    <name evidence="2" type="ORF">EK417_09945</name>
</gene>
<proteinExistence type="predicted"/>
<sequence>MIVYNKSTFGSAVTQGFYYNDGEKWVKVNEEVASLVSFDTTDPNIVSTLFTPNVTANPNSVYSSSVDGSFWKYDTTTSKYITYQPKPSTEWYLNGTTTDAAANKNIAIYRIGEVGIGSDTNINPSAMLDVNSSTKGFLPPRMKKTVRDAITKPAAGLIVYCTDCRGGDSDGCLNYNFGTPDNPTWECLGEPKGAIVSIDCPGSSIEGNYIVNVANTAANVIKFKIDNNTFAPITGNFTNYVTLSGATGGLSVSGPTPAQPITINAGASAILSYTISGTPTVPGPFKARFAGNGLVCEKSGEVLNSSIVVDCANAFVYGMTPIKYLKAGTTYSGGTVRIPYKAYQSGITYPAQTVTLPSGITLTRAAGTFATPSGFVEYTIGGTYSGSNCAIVTADINVEGNSICNVVIGDNQSDYLSGVYKASSDGYGNSCPATQFGMTDTNYSSGWASPNTTANQWVEITFPSMGVRKVVLSGGPVSCWAGNASYVSYYANQAGLQLEYWNGSSWVGLASVPTLYQDRVTIIDINCDTPAISRLRVRNNTAQWWGIGTFYPVGYWDSKVTPPVLDCEAAVVSLSPSNTLINGQSYTGTVTVNYTATLASSYNAEVVSKSGLTLTRAAGNMVNGSGSIVYNVSGTYTGNSYKEETFPISLIGSSCEVTLGNPTEFKTGTYSASSSGYGNTCPATQASMTDSSYTTGWASPNTAADQFIEINFGTAKVVKKIAVSAGPVTCWAGNAQWVSAYANVAGLQFEYWNGSSWVGIAAVPTVTQNSITTYVLSNTISTSKIRVRNNTAQWWGLATFYPFVY</sequence>
<dbReference type="RefSeq" id="WP_110367079.1">
    <property type="nucleotide sequence ID" value="NZ_SDLV01000018.1"/>
</dbReference>
<dbReference type="InterPro" id="IPR000421">
    <property type="entry name" value="FA58C"/>
</dbReference>
<dbReference type="Proteomes" id="UP000306038">
    <property type="component" value="Unassembled WGS sequence"/>
</dbReference>
<dbReference type="PROSITE" id="PS50022">
    <property type="entry name" value="FA58C_3"/>
    <property type="match status" value="1"/>
</dbReference>
<comment type="caution">
    <text evidence="2">The sequence shown here is derived from an EMBL/GenBank/DDBJ whole genome shotgun (WGS) entry which is preliminary data.</text>
</comment>
<name>A0ABY2R7E1_9FLAO</name>
<dbReference type="Gene3D" id="2.60.120.260">
    <property type="entry name" value="Galactose-binding domain-like"/>
    <property type="match status" value="1"/>
</dbReference>
<reference evidence="2 3" key="1">
    <citation type="submission" date="2019-01" db="EMBL/GenBank/DDBJ databases">
        <authorList>
            <person name="B I."/>
            <person name="Ch S."/>
            <person name="Ch V.R."/>
        </authorList>
    </citation>
    <scope>NUCLEOTIDE SEQUENCE [LARGE SCALE GENOMIC DNA]</scope>
    <source>
        <strain evidence="2 3">JC507</strain>
    </source>
</reference>
<dbReference type="EMBL" id="SDLV01000018">
    <property type="protein sequence ID" value="THV60506.1"/>
    <property type="molecule type" value="Genomic_DNA"/>
</dbReference>
<accession>A0ABY2R7E1</accession>
<dbReference type="SUPFAM" id="SSF49785">
    <property type="entry name" value="Galactose-binding domain-like"/>
    <property type="match status" value="1"/>
</dbReference>
<organism evidence="2 3">
    <name type="scientific">Chryseobacterium candidae</name>
    <dbReference type="NCBI Taxonomy" id="1978493"/>
    <lineage>
        <taxon>Bacteria</taxon>
        <taxon>Pseudomonadati</taxon>
        <taxon>Bacteroidota</taxon>
        <taxon>Flavobacteriia</taxon>
        <taxon>Flavobacteriales</taxon>
        <taxon>Weeksellaceae</taxon>
        <taxon>Chryseobacterium group</taxon>
        <taxon>Chryseobacterium</taxon>
    </lineage>
</organism>
<dbReference type="InterPro" id="IPR008979">
    <property type="entry name" value="Galactose-bd-like_sf"/>
</dbReference>
<evidence type="ECO:0000259" key="1">
    <source>
        <dbReference type="PROSITE" id="PS50022"/>
    </source>
</evidence>
<protein>
    <submittedName>
        <fullName evidence="2">Discoidin domain-containing protein</fullName>
    </submittedName>
</protein>
<evidence type="ECO:0000313" key="2">
    <source>
        <dbReference type="EMBL" id="THV60506.1"/>
    </source>
</evidence>
<keyword evidence="3" id="KW-1185">Reference proteome</keyword>
<evidence type="ECO:0000313" key="3">
    <source>
        <dbReference type="Proteomes" id="UP000306038"/>
    </source>
</evidence>